<proteinExistence type="predicted"/>
<organism evidence="5 6">
    <name type="scientific">Allonocardiopsis opalescens</name>
    <dbReference type="NCBI Taxonomy" id="1144618"/>
    <lineage>
        <taxon>Bacteria</taxon>
        <taxon>Bacillati</taxon>
        <taxon>Actinomycetota</taxon>
        <taxon>Actinomycetes</taxon>
        <taxon>Streptosporangiales</taxon>
        <taxon>Allonocardiopsis</taxon>
    </lineage>
</organism>
<dbReference type="PANTHER" id="PTHR44688">
    <property type="entry name" value="DNA-BINDING TRANSCRIPTIONAL ACTIVATOR DEVR_DOSR"/>
    <property type="match status" value="1"/>
</dbReference>
<keyword evidence="1" id="KW-0805">Transcription regulation</keyword>
<keyword evidence="3" id="KW-0804">Transcription</keyword>
<sequence length="290" mass="32053">MGVMAAEHTRSAVSRVAAPRKSYMVIDRSPRRARPLPAGEALALEDYRRLVGILEAVDRAPDLAVFCERLLHALQSWFGYTTLAVLHGATLAEAMRDGGGIKSGYSPDFLDEYTARWAADDPFLTADAMRLLTERGVLTLADLTLADAHRRYVEHFLRPNGIPDKMSMVVDGGPWGALYVGVAVRDPSGAAPRDLAVMRSLRRHLAPIAAEHLLRARDSATDRPWRLTPREREVAALVVDGLTNQQVAQRLFISTETVKKHLTRILAETGCTSRTQLAVRWRDERTGGVP</sequence>
<reference evidence="5 6" key="1">
    <citation type="submission" date="2018-03" db="EMBL/GenBank/DDBJ databases">
        <title>Genomic Encyclopedia of Archaeal and Bacterial Type Strains, Phase II (KMG-II): from individual species to whole genera.</title>
        <authorList>
            <person name="Goeker M."/>
        </authorList>
    </citation>
    <scope>NUCLEOTIDE SEQUENCE [LARGE SCALE GENOMIC DNA]</scope>
    <source>
        <strain evidence="5 6">DSM 45601</strain>
    </source>
</reference>
<evidence type="ECO:0000313" key="6">
    <source>
        <dbReference type="Proteomes" id="UP000237846"/>
    </source>
</evidence>
<dbReference type="InterPro" id="IPR016032">
    <property type="entry name" value="Sig_transdc_resp-reg_C-effctor"/>
</dbReference>
<accession>A0A2T0Q1R6</accession>
<dbReference type="AlphaFoldDB" id="A0A2T0Q1R6"/>
<dbReference type="PROSITE" id="PS50043">
    <property type="entry name" value="HTH_LUXR_2"/>
    <property type="match status" value="1"/>
</dbReference>
<dbReference type="SUPFAM" id="SSF46894">
    <property type="entry name" value="C-terminal effector domain of the bipartite response regulators"/>
    <property type="match status" value="1"/>
</dbReference>
<protein>
    <submittedName>
        <fullName evidence="5">LuxR family transcriptional regulator</fullName>
    </submittedName>
</protein>
<evidence type="ECO:0000256" key="3">
    <source>
        <dbReference type="ARBA" id="ARBA00023163"/>
    </source>
</evidence>
<dbReference type="PANTHER" id="PTHR44688:SF16">
    <property type="entry name" value="DNA-BINDING TRANSCRIPTIONAL ACTIVATOR DEVR_DOSR"/>
    <property type="match status" value="1"/>
</dbReference>
<dbReference type="SMART" id="SM00421">
    <property type="entry name" value="HTH_LUXR"/>
    <property type="match status" value="1"/>
</dbReference>
<dbReference type="InterPro" id="IPR000792">
    <property type="entry name" value="Tscrpt_reg_LuxR_C"/>
</dbReference>
<dbReference type="EMBL" id="PVZC01000005">
    <property type="protein sequence ID" value="PRX97719.1"/>
    <property type="molecule type" value="Genomic_DNA"/>
</dbReference>
<comment type="caution">
    <text evidence="5">The sequence shown here is derived from an EMBL/GenBank/DDBJ whole genome shotgun (WGS) entry which is preliminary data.</text>
</comment>
<dbReference type="Proteomes" id="UP000237846">
    <property type="component" value="Unassembled WGS sequence"/>
</dbReference>
<dbReference type="InterPro" id="IPR036388">
    <property type="entry name" value="WH-like_DNA-bd_sf"/>
</dbReference>
<evidence type="ECO:0000256" key="2">
    <source>
        <dbReference type="ARBA" id="ARBA00023125"/>
    </source>
</evidence>
<evidence type="ECO:0000256" key="1">
    <source>
        <dbReference type="ARBA" id="ARBA00023015"/>
    </source>
</evidence>
<keyword evidence="6" id="KW-1185">Reference proteome</keyword>
<dbReference type="GO" id="GO:0006355">
    <property type="term" value="P:regulation of DNA-templated transcription"/>
    <property type="evidence" value="ECO:0007669"/>
    <property type="project" value="InterPro"/>
</dbReference>
<dbReference type="GO" id="GO:0003677">
    <property type="term" value="F:DNA binding"/>
    <property type="evidence" value="ECO:0007669"/>
    <property type="project" value="UniProtKB-KW"/>
</dbReference>
<keyword evidence="2" id="KW-0238">DNA-binding</keyword>
<dbReference type="CDD" id="cd06170">
    <property type="entry name" value="LuxR_C_like"/>
    <property type="match status" value="1"/>
</dbReference>
<evidence type="ECO:0000259" key="4">
    <source>
        <dbReference type="PROSITE" id="PS50043"/>
    </source>
</evidence>
<feature type="domain" description="HTH luxR-type" evidence="4">
    <location>
        <begin position="220"/>
        <end position="285"/>
    </location>
</feature>
<name>A0A2T0Q1R6_9ACTN</name>
<dbReference type="Pfam" id="PF00196">
    <property type="entry name" value="GerE"/>
    <property type="match status" value="1"/>
</dbReference>
<dbReference type="Gene3D" id="1.10.10.10">
    <property type="entry name" value="Winged helix-like DNA-binding domain superfamily/Winged helix DNA-binding domain"/>
    <property type="match status" value="1"/>
</dbReference>
<gene>
    <name evidence="5" type="ORF">CLV72_10569</name>
</gene>
<evidence type="ECO:0000313" key="5">
    <source>
        <dbReference type="EMBL" id="PRX97719.1"/>
    </source>
</evidence>
<dbReference type="PRINTS" id="PR00038">
    <property type="entry name" value="HTHLUXR"/>
</dbReference>